<dbReference type="SMART" id="SM00448">
    <property type="entry name" value="REC"/>
    <property type="match status" value="1"/>
</dbReference>
<dbReference type="Gene3D" id="6.10.250.690">
    <property type="match status" value="1"/>
</dbReference>
<feature type="modified residue" description="4-aspartylphosphate" evidence="6">
    <location>
        <position position="56"/>
    </location>
</feature>
<dbReference type="InterPro" id="IPR001867">
    <property type="entry name" value="OmpR/PhoB-type_DNA-bd"/>
</dbReference>
<dbReference type="SUPFAM" id="SSF52172">
    <property type="entry name" value="CheY-like"/>
    <property type="match status" value="1"/>
</dbReference>
<dbReference type="Pfam" id="PF00486">
    <property type="entry name" value="Trans_reg_C"/>
    <property type="match status" value="1"/>
</dbReference>
<dbReference type="InterPro" id="IPR011006">
    <property type="entry name" value="CheY-like_superfamily"/>
</dbReference>
<sequence length="233" mass="26178">MMTTEPLAWVIDDEPAIVDIVTFALETQGFRWRSFHMAQPAWNALRSEQPDLIVLDVMLPDMTGIDLCRRIRDQSNVPILLLTAKGESSDRIRGLEAGADDYVTKPFHPRELALRAQVLAQRRETHSDVTLTSGDLRLQVARHEVFVSSSRVMVTPSEFRVLHVLVEQAGETIPFARLVSAVWGDIDRIGNRELLKTTVYRLRRKLDAVRPGTGARIRSVRGVGYALDAVPAE</sequence>
<dbReference type="GO" id="GO:0000976">
    <property type="term" value="F:transcription cis-regulatory region binding"/>
    <property type="evidence" value="ECO:0007669"/>
    <property type="project" value="TreeGrafter"/>
</dbReference>
<dbReference type="AlphaFoldDB" id="A0A9D2H4J2"/>
<name>A0A9D2H4J2_9MICO</name>
<evidence type="ECO:0000313" key="11">
    <source>
        <dbReference type="Proteomes" id="UP000824220"/>
    </source>
</evidence>
<dbReference type="GO" id="GO:0006355">
    <property type="term" value="P:regulation of DNA-templated transcription"/>
    <property type="evidence" value="ECO:0007669"/>
    <property type="project" value="InterPro"/>
</dbReference>
<dbReference type="GO" id="GO:0005829">
    <property type="term" value="C:cytosol"/>
    <property type="evidence" value="ECO:0007669"/>
    <property type="project" value="TreeGrafter"/>
</dbReference>
<feature type="domain" description="OmpR/PhoB-type" evidence="9">
    <location>
        <begin position="128"/>
        <end position="229"/>
    </location>
</feature>
<evidence type="ECO:0000259" key="9">
    <source>
        <dbReference type="PROSITE" id="PS51755"/>
    </source>
</evidence>
<dbReference type="EMBL" id="DXAM01000087">
    <property type="protein sequence ID" value="HJA04433.1"/>
    <property type="molecule type" value="Genomic_DNA"/>
</dbReference>
<dbReference type="Pfam" id="PF00072">
    <property type="entry name" value="Response_reg"/>
    <property type="match status" value="1"/>
</dbReference>
<reference evidence="10" key="1">
    <citation type="journal article" date="2021" name="PeerJ">
        <title>Extensive microbial diversity within the chicken gut microbiome revealed by metagenomics and culture.</title>
        <authorList>
            <person name="Gilroy R."/>
            <person name="Ravi A."/>
            <person name="Getino M."/>
            <person name="Pursley I."/>
            <person name="Horton D.L."/>
            <person name="Alikhan N.F."/>
            <person name="Baker D."/>
            <person name="Gharbi K."/>
            <person name="Hall N."/>
            <person name="Watson M."/>
            <person name="Adriaenssens E.M."/>
            <person name="Foster-Nyarko E."/>
            <person name="Jarju S."/>
            <person name="Secka A."/>
            <person name="Antonio M."/>
            <person name="Oren A."/>
            <person name="Chaudhuri R.R."/>
            <person name="La Ragione R."/>
            <person name="Hildebrand F."/>
            <person name="Pallen M.J."/>
        </authorList>
    </citation>
    <scope>NUCLEOTIDE SEQUENCE</scope>
    <source>
        <strain evidence="10">ChiHjej8B7-3636</strain>
    </source>
</reference>
<dbReference type="SUPFAM" id="SSF46894">
    <property type="entry name" value="C-terminal effector domain of the bipartite response regulators"/>
    <property type="match status" value="1"/>
</dbReference>
<evidence type="ECO:0000313" key="10">
    <source>
        <dbReference type="EMBL" id="HJA04433.1"/>
    </source>
</evidence>
<accession>A0A9D2H4J2</accession>
<evidence type="ECO:0000256" key="3">
    <source>
        <dbReference type="ARBA" id="ARBA00023015"/>
    </source>
</evidence>
<dbReference type="Gene3D" id="1.10.10.10">
    <property type="entry name" value="Winged helix-like DNA-binding domain superfamily/Winged helix DNA-binding domain"/>
    <property type="match status" value="1"/>
</dbReference>
<dbReference type="InterPro" id="IPR001789">
    <property type="entry name" value="Sig_transdc_resp-reg_receiver"/>
</dbReference>
<dbReference type="PROSITE" id="PS51755">
    <property type="entry name" value="OMPR_PHOB"/>
    <property type="match status" value="1"/>
</dbReference>
<dbReference type="PANTHER" id="PTHR48111">
    <property type="entry name" value="REGULATOR OF RPOS"/>
    <property type="match status" value="1"/>
</dbReference>
<evidence type="ECO:0000259" key="8">
    <source>
        <dbReference type="PROSITE" id="PS50110"/>
    </source>
</evidence>
<dbReference type="GO" id="GO:0032993">
    <property type="term" value="C:protein-DNA complex"/>
    <property type="evidence" value="ECO:0007669"/>
    <property type="project" value="TreeGrafter"/>
</dbReference>
<evidence type="ECO:0000256" key="4">
    <source>
        <dbReference type="ARBA" id="ARBA00023125"/>
    </source>
</evidence>
<dbReference type="GO" id="GO:0000156">
    <property type="term" value="F:phosphorelay response regulator activity"/>
    <property type="evidence" value="ECO:0007669"/>
    <property type="project" value="TreeGrafter"/>
</dbReference>
<evidence type="ECO:0000256" key="1">
    <source>
        <dbReference type="ARBA" id="ARBA00022553"/>
    </source>
</evidence>
<evidence type="ECO:0000256" key="7">
    <source>
        <dbReference type="PROSITE-ProRule" id="PRU01091"/>
    </source>
</evidence>
<organism evidence="10 11">
    <name type="scientific">Candidatus Microbacterium stercoravium</name>
    <dbReference type="NCBI Taxonomy" id="2838697"/>
    <lineage>
        <taxon>Bacteria</taxon>
        <taxon>Bacillati</taxon>
        <taxon>Actinomycetota</taxon>
        <taxon>Actinomycetes</taxon>
        <taxon>Micrococcales</taxon>
        <taxon>Microbacteriaceae</taxon>
        <taxon>Microbacterium</taxon>
    </lineage>
</organism>
<evidence type="ECO:0000256" key="5">
    <source>
        <dbReference type="ARBA" id="ARBA00023163"/>
    </source>
</evidence>
<keyword evidence="3" id="KW-0805">Transcription regulation</keyword>
<dbReference type="CDD" id="cd17574">
    <property type="entry name" value="REC_OmpR"/>
    <property type="match status" value="1"/>
</dbReference>
<dbReference type="InterPro" id="IPR036388">
    <property type="entry name" value="WH-like_DNA-bd_sf"/>
</dbReference>
<keyword evidence="4 7" id="KW-0238">DNA-binding</keyword>
<keyword evidence="5" id="KW-0804">Transcription</keyword>
<keyword evidence="2" id="KW-0902">Two-component regulatory system</keyword>
<dbReference type="PROSITE" id="PS50110">
    <property type="entry name" value="RESPONSE_REGULATORY"/>
    <property type="match status" value="1"/>
</dbReference>
<evidence type="ECO:0000256" key="2">
    <source>
        <dbReference type="ARBA" id="ARBA00023012"/>
    </source>
</evidence>
<feature type="DNA-binding region" description="OmpR/PhoB-type" evidence="7">
    <location>
        <begin position="128"/>
        <end position="229"/>
    </location>
</feature>
<protein>
    <submittedName>
        <fullName evidence="10">Response regulator transcription factor</fullName>
    </submittedName>
</protein>
<dbReference type="SMART" id="SM00862">
    <property type="entry name" value="Trans_reg_C"/>
    <property type="match status" value="1"/>
</dbReference>
<keyword evidence="1 6" id="KW-0597">Phosphoprotein</keyword>
<gene>
    <name evidence="10" type="ORF">H9800_06175</name>
</gene>
<comment type="caution">
    <text evidence="10">The sequence shown here is derived from an EMBL/GenBank/DDBJ whole genome shotgun (WGS) entry which is preliminary data.</text>
</comment>
<feature type="domain" description="Response regulatory" evidence="8">
    <location>
        <begin position="7"/>
        <end position="120"/>
    </location>
</feature>
<dbReference type="Proteomes" id="UP000824220">
    <property type="component" value="Unassembled WGS sequence"/>
</dbReference>
<reference evidence="10" key="2">
    <citation type="submission" date="2021-04" db="EMBL/GenBank/DDBJ databases">
        <authorList>
            <person name="Gilroy R."/>
        </authorList>
    </citation>
    <scope>NUCLEOTIDE SEQUENCE</scope>
    <source>
        <strain evidence="10">ChiHjej8B7-3636</strain>
    </source>
</reference>
<dbReference type="CDD" id="cd00383">
    <property type="entry name" value="trans_reg_C"/>
    <property type="match status" value="1"/>
</dbReference>
<dbReference type="InterPro" id="IPR039420">
    <property type="entry name" value="WalR-like"/>
</dbReference>
<evidence type="ECO:0000256" key="6">
    <source>
        <dbReference type="PROSITE-ProRule" id="PRU00169"/>
    </source>
</evidence>
<dbReference type="PANTHER" id="PTHR48111:SF1">
    <property type="entry name" value="TWO-COMPONENT RESPONSE REGULATOR ORR33"/>
    <property type="match status" value="1"/>
</dbReference>
<dbReference type="Gene3D" id="3.40.50.2300">
    <property type="match status" value="1"/>
</dbReference>
<proteinExistence type="predicted"/>
<dbReference type="InterPro" id="IPR016032">
    <property type="entry name" value="Sig_transdc_resp-reg_C-effctor"/>
</dbReference>